<gene>
    <name evidence="1" type="ORF">S01H4_17394</name>
</gene>
<name>X1AMZ8_9ZZZZ</name>
<evidence type="ECO:0000313" key="1">
    <source>
        <dbReference type="EMBL" id="GAG61281.1"/>
    </source>
</evidence>
<sequence length="160" mass="18433">MNNEVKAVWKCKAENCDYTRPPTLRGYKQLVGHQKEHAHLPKEERGYRLADENTGEVLAESVREAKEKGFLVAEPPPRKESEGKPQGAEVEVTEIKASSEGIFRYTITLPADAFMLFNIAKSFGLEKDSEKPFEEWLWDCIRERFEKDYKMQLVLAPVKD</sequence>
<reference evidence="1" key="1">
    <citation type="journal article" date="2014" name="Front. Microbiol.">
        <title>High frequency of phylogenetically diverse reductive dehalogenase-homologous genes in deep subseafloor sedimentary metagenomes.</title>
        <authorList>
            <person name="Kawai M."/>
            <person name="Futagami T."/>
            <person name="Toyoda A."/>
            <person name="Takaki Y."/>
            <person name="Nishi S."/>
            <person name="Hori S."/>
            <person name="Arai W."/>
            <person name="Tsubouchi T."/>
            <person name="Morono Y."/>
            <person name="Uchiyama I."/>
            <person name="Ito T."/>
            <person name="Fujiyama A."/>
            <person name="Inagaki F."/>
            <person name="Takami H."/>
        </authorList>
    </citation>
    <scope>NUCLEOTIDE SEQUENCE</scope>
    <source>
        <strain evidence="1">Expedition CK06-06</strain>
    </source>
</reference>
<proteinExistence type="predicted"/>
<organism evidence="1">
    <name type="scientific">marine sediment metagenome</name>
    <dbReference type="NCBI Taxonomy" id="412755"/>
    <lineage>
        <taxon>unclassified sequences</taxon>
        <taxon>metagenomes</taxon>
        <taxon>ecological metagenomes</taxon>
    </lineage>
</organism>
<protein>
    <submittedName>
        <fullName evidence="1">Uncharacterized protein</fullName>
    </submittedName>
</protein>
<comment type="caution">
    <text evidence="1">The sequence shown here is derived from an EMBL/GenBank/DDBJ whole genome shotgun (WGS) entry which is preliminary data.</text>
</comment>
<dbReference type="EMBL" id="BART01007658">
    <property type="protein sequence ID" value="GAG61281.1"/>
    <property type="molecule type" value="Genomic_DNA"/>
</dbReference>
<dbReference type="AlphaFoldDB" id="X1AMZ8"/>
<accession>X1AMZ8</accession>